<dbReference type="PROSITE" id="PS50928">
    <property type="entry name" value="ABC_TM1"/>
    <property type="match status" value="1"/>
</dbReference>
<name>A0ABQ5XK95_9GAMM</name>
<reference evidence="14" key="1">
    <citation type="journal article" date="2019" name="Int. J. Syst. Evol. Microbiol.">
        <title>The Global Catalogue of Microorganisms (GCM) 10K type strain sequencing project: providing services to taxonomists for standard genome sequencing and annotation.</title>
        <authorList>
            <consortium name="The Broad Institute Genomics Platform"/>
            <consortium name="The Broad Institute Genome Sequencing Center for Infectious Disease"/>
            <person name="Wu L."/>
            <person name="Ma J."/>
        </authorList>
    </citation>
    <scope>NUCLEOTIDE SEQUENCE [LARGE SCALE GENOMIC DNA]</scope>
    <source>
        <strain evidence="14">NBRC 111980</strain>
    </source>
</reference>
<keyword evidence="9 11" id="KW-0472">Membrane</keyword>
<evidence type="ECO:0000259" key="12">
    <source>
        <dbReference type="PROSITE" id="PS50928"/>
    </source>
</evidence>
<organism evidence="13 14">
    <name type="scientific">Dyella acidisoli</name>
    <dbReference type="NCBI Taxonomy" id="1867834"/>
    <lineage>
        <taxon>Bacteria</taxon>
        <taxon>Pseudomonadati</taxon>
        <taxon>Pseudomonadota</taxon>
        <taxon>Gammaproteobacteria</taxon>
        <taxon>Lysobacterales</taxon>
        <taxon>Rhodanobacteraceae</taxon>
        <taxon>Dyella</taxon>
    </lineage>
</organism>
<feature type="transmembrane region" description="Helical" evidence="11">
    <location>
        <begin position="12"/>
        <end position="30"/>
    </location>
</feature>
<evidence type="ECO:0000256" key="3">
    <source>
        <dbReference type="ARBA" id="ARBA00011557"/>
    </source>
</evidence>
<comment type="similarity">
    <text evidence="2">Belongs to the binding-protein-dependent transport system permease family. UgpAE subfamily.</text>
</comment>
<dbReference type="Gene3D" id="1.10.3720.10">
    <property type="entry name" value="MetI-like"/>
    <property type="match status" value="1"/>
</dbReference>
<keyword evidence="7 11" id="KW-0812">Transmembrane</keyword>
<accession>A0ABQ5XK95</accession>
<keyword evidence="4 11" id="KW-0813">Transport</keyword>
<dbReference type="InterPro" id="IPR050809">
    <property type="entry name" value="UgpAE/MalFG_permease"/>
</dbReference>
<protein>
    <recommendedName>
        <fullName evidence="10">sn-glycerol-3-phosphate transport system permease protein UgpA</fullName>
    </recommendedName>
</protein>
<comment type="caution">
    <text evidence="13">The sequence shown here is derived from an EMBL/GenBank/DDBJ whole genome shotgun (WGS) entry which is preliminary data.</text>
</comment>
<evidence type="ECO:0000256" key="1">
    <source>
        <dbReference type="ARBA" id="ARBA00004429"/>
    </source>
</evidence>
<evidence type="ECO:0000256" key="11">
    <source>
        <dbReference type="RuleBase" id="RU363032"/>
    </source>
</evidence>
<keyword evidence="5" id="KW-1003">Cell membrane</keyword>
<keyword evidence="6" id="KW-0997">Cell inner membrane</keyword>
<dbReference type="Proteomes" id="UP001156670">
    <property type="component" value="Unassembled WGS sequence"/>
</dbReference>
<feature type="transmembrane region" description="Helical" evidence="11">
    <location>
        <begin position="114"/>
        <end position="139"/>
    </location>
</feature>
<evidence type="ECO:0000256" key="10">
    <source>
        <dbReference type="ARBA" id="ARBA00040780"/>
    </source>
</evidence>
<feature type="transmembrane region" description="Helical" evidence="11">
    <location>
        <begin position="214"/>
        <end position="233"/>
    </location>
</feature>
<feature type="transmembrane region" description="Helical" evidence="11">
    <location>
        <begin position="267"/>
        <end position="287"/>
    </location>
</feature>
<evidence type="ECO:0000256" key="7">
    <source>
        <dbReference type="ARBA" id="ARBA00022692"/>
    </source>
</evidence>
<dbReference type="EMBL" id="BSOB01000005">
    <property type="protein sequence ID" value="GLQ91621.1"/>
    <property type="molecule type" value="Genomic_DNA"/>
</dbReference>
<dbReference type="InterPro" id="IPR035906">
    <property type="entry name" value="MetI-like_sf"/>
</dbReference>
<dbReference type="PANTHER" id="PTHR43227">
    <property type="entry name" value="BLL4140 PROTEIN"/>
    <property type="match status" value="1"/>
</dbReference>
<gene>
    <name evidence="13" type="primary">ugpA</name>
    <name evidence="13" type="ORF">GCM10007901_05710</name>
</gene>
<evidence type="ECO:0000313" key="13">
    <source>
        <dbReference type="EMBL" id="GLQ91621.1"/>
    </source>
</evidence>
<evidence type="ECO:0000256" key="8">
    <source>
        <dbReference type="ARBA" id="ARBA00022989"/>
    </source>
</evidence>
<evidence type="ECO:0000313" key="14">
    <source>
        <dbReference type="Proteomes" id="UP001156670"/>
    </source>
</evidence>
<feature type="transmembrane region" description="Helical" evidence="11">
    <location>
        <begin position="67"/>
        <end position="93"/>
    </location>
</feature>
<dbReference type="Pfam" id="PF00528">
    <property type="entry name" value="BPD_transp_1"/>
    <property type="match status" value="1"/>
</dbReference>
<keyword evidence="14" id="KW-1185">Reference proteome</keyword>
<dbReference type="SUPFAM" id="SSF161098">
    <property type="entry name" value="MetI-like"/>
    <property type="match status" value="1"/>
</dbReference>
<evidence type="ECO:0000256" key="4">
    <source>
        <dbReference type="ARBA" id="ARBA00022448"/>
    </source>
</evidence>
<comment type="subunit">
    <text evidence="3">The complex is composed of two ATP-binding proteins (UgpC), two transmembrane proteins (UgpA and UgpE) and a solute-binding protein (UgpB).</text>
</comment>
<feature type="domain" description="ABC transmembrane type-1" evidence="12">
    <location>
        <begin position="67"/>
        <end position="283"/>
    </location>
</feature>
<dbReference type="CDD" id="cd06261">
    <property type="entry name" value="TM_PBP2"/>
    <property type="match status" value="1"/>
</dbReference>
<feature type="transmembrane region" description="Helical" evidence="11">
    <location>
        <begin position="159"/>
        <end position="180"/>
    </location>
</feature>
<sequence length="295" mass="32590">MKSSARFHGRWTPFVLGLPQLMLIVLFFYWPTLKGWWWSWHLECPFGHCSTFVGFGNYARELKDGSFYASLLTTAVFSALSVSLSVLVALLLAGMVELHQRSGKLFRNLLIWPYAVAGSVLGVILKVAASPSIGLMGYLNTLWPGFWQPHLSGVQAMSMVVFAFAWTQIPFDFIVLVAALRSIPTDYMAAAAIDGAGPLRRFIDIQVPMIRPQLFFVAMINLIDSITNSFAIIDTMTQGGPGGATDILAYKIYRDGFIGLDLSGSSALSMLLMLLVLAVSAVQFVMFERQARREA</sequence>
<dbReference type="RefSeq" id="WP_284319385.1">
    <property type="nucleotide sequence ID" value="NZ_BSOB01000005.1"/>
</dbReference>
<proteinExistence type="inferred from homology"/>
<evidence type="ECO:0000256" key="5">
    <source>
        <dbReference type="ARBA" id="ARBA00022475"/>
    </source>
</evidence>
<keyword evidence="8 11" id="KW-1133">Transmembrane helix</keyword>
<dbReference type="PANTHER" id="PTHR43227:SF9">
    <property type="entry name" value="SN-GLYCEROL-3-PHOSPHATE TRANSPORT SYSTEM PERMEASE PROTEIN UGPA"/>
    <property type="match status" value="1"/>
</dbReference>
<evidence type="ECO:0000256" key="9">
    <source>
        <dbReference type="ARBA" id="ARBA00023136"/>
    </source>
</evidence>
<evidence type="ECO:0000256" key="2">
    <source>
        <dbReference type="ARBA" id="ARBA00008852"/>
    </source>
</evidence>
<comment type="subcellular location">
    <subcellularLocation>
        <location evidence="1">Cell inner membrane</location>
        <topology evidence="1">Multi-pass membrane protein</topology>
    </subcellularLocation>
    <subcellularLocation>
        <location evidence="11">Cell membrane</location>
        <topology evidence="11">Multi-pass membrane protein</topology>
    </subcellularLocation>
</comment>
<evidence type="ECO:0000256" key="6">
    <source>
        <dbReference type="ARBA" id="ARBA00022519"/>
    </source>
</evidence>
<dbReference type="InterPro" id="IPR000515">
    <property type="entry name" value="MetI-like"/>
</dbReference>